<sequence length="300" mass="31551">MAVYGQRKIFVKGKVRFGTVTTATPEASEQCERKSVTLVTTGVINAAALPSAADRLCGAVDRVTAITAAPEVGLTTLSVSAVGQCGRTRSVSMPPLSLSSSLRSFVATNATTVSKDRTSAVPALSPSVYLSTADSGFATAETSPAPSYIDDTAHVHMSGGAQHPHIRHARTPSTESCAQRSSRFFGTTLSNMSPLEQRLSQRHSAKPVLPSVDATSLVSQSTNSMVDYNDHDLLDLSGLGVCGPCDSAEWAVSPKEDGCEKDGLLARFYRCVVQDPLFKPHTSLAGQAFTTLDAAQTASR</sequence>
<accession>A0A4P9XHF4</accession>
<protein>
    <submittedName>
        <fullName evidence="1">Uncharacterized protein</fullName>
    </submittedName>
</protein>
<dbReference type="Proteomes" id="UP000271241">
    <property type="component" value="Unassembled WGS sequence"/>
</dbReference>
<organism evidence="1 2">
    <name type="scientific">Thamnocephalis sphaerospora</name>
    <dbReference type="NCBI Taxonomy" id="78915"/>
    <lineage>
        <taxon>Eukaryota</taxon>
        <taxon>Fungi</taxon>
        <taxon>Fungi incertae sedis</taxon>
        <taxon>Zoopagomycota</taxon>
        <taxon>Zoopagomycotina</taxon>
        <taxon>Zoopagomycetes</taxon>
        <taxon>Zoopagales</taxon>
        <taxon>Sigmoideomycetaceae</taxon>
        <taxon>Thamnocephalis</taxon>
    </lineage>
</organism>
<evidence type="ECO:0000313" key="2">
    <source>
        <dbReference type="Proteomes" id="UP000271241"/>
    </source>
</evidence>
<name>A0A4P9XHF4_9FUNG</name>
<proteinExistence type="predicted"/>
<evidence type="ECO:0000313" key="1">
    <source>
        <dbReference type="EMBL" id="RKP04630.1"/>
    </source>
</evidence>
<dbReference type="EMBL" id="KZ993573">
    <property type="protein sequence ID" value="RKP04630.1"/>
    <property type="molecule type" value="Genomic_DNA"/>
</dbReference>
<keyword evidence="2" id="KW-1185">Reference proteome</keyword>
<reference evidence="2" key="1">
    <citation type="journal article" date="2018" name="Nat. Microbiol.">
        <title>Leveraging single-cell genomics to expand the fungal tree of life.</title>
        <authorList>
            <person name="Ahrendt S.R."/>
            <person name="Quandt C.A."/>
            <person name="Ciobanu D."/>
            <person name="Clum A."/>
            <person name="Salamov A."/>
            <person name="Andreopoulos B."/>
            <person name="Cheng J.F."/>
            <person name="Woyke T."/>
            <person name="Pelin A."/>
            <person name="Henrissat B."/>
            <person name="Reynolds N.K."/>
            <person name="Benny G.L."/>
            <person name="Smith M.E."/>
            <person name="James T.Y."/>
            <person name="Grigoriev I.V."/>
        </authorList>
    </citation>
    <scope>NUCLEOTIDE SEQUENCE [LARGE SCALE GENOMIC DNA]</scope>
    <source>
        <strain evidence="2">RSA 1356</strain>
    </source>
</reference>
<gene>
    <name evidence="1" type="ORF">THASP1DRAFT_26778</name>
</gene>
<dbReference type="AlphaFoldDB" id="A0A4P9XHF4"/>